<accession>A0ABR3KB45</accession>
<proteinExistence type="predicted"/>
<protein>
    <submittedName>
        <fullName evidence="1">Nucleoprotein</fullName>
    </submittedName>
</protein>
<sequence>MSTVYEKAPFLVLLPVEPRKAPDTDCLRSIDSTGGQRPSNAVIGSFAFVVDTALLLRQTLNGQSLLLYCLKGRSAIWQALAI</sequence>
<name>A0ABR3KB45_TRISP</name>
<organism evidence="1 2">
    <name type="scientific">Trichinella spiralis</name>
    <name type="common">Trichina worm</name>
    <dbReference type="NCBI Taxonomy" id="6334"/>
    <lineage>
        <taxon>Eukaryota</taxon>
        <taxon>Metazoa</taxon>
        <taxon>Ecdysozoa</taxon>
        <taxon>Nematoda</taxon>
        <taxon>Enoplea</taxon>
        <taxon>Dorylaimia</taxon>
        <taxon>Trichinellida</taxon>
        <taxon>Trichinellidae</taxon>
        <taxon>Trichinella</taxon>
    </lineage>
</organism>
<reference evidence="1 2" key="1">
    <citation type="submission" date="2024-07" db="EMBL/GenBank/DDBJ databases">
        <title>Enhanced genomic and transcriptomic resources for Trichinella pseudospiralis and T. spiralis underpin the discovery of pronounced molecular differences between stages and species.</title>
        <authorList>
            <person name="Pasi K.K."/>
            <person name="La Rosa G."/>
            <person name="Gomez-Morales M.A."/>
            <person name="Tosini F."/>
            <person name="Sumanam S."/>
            <person name="Young N.D."/>
            <person name="Chang B.C."/>
            <person name="Robin G.B."/>
        </authorList>
    </citation>
    <scope>NUCLEOTIDE SEQUENCE [LARGE SCALE GENOMIC DNA]</scope>
    <source>
        <strain evidence="1">ISS534</strain>
    </source>
</reference>
<keyword evidence="2" id="KW-1185">Reference proteome</keyword>
<gene>
    <name evidence="1" type="ORF">TSPI_09139</name>
</gene>
<dbReference type="EMBL" id="JBEUSY010000412">
    <property type="protein sequence ID" value="KAL1234271.1"/>
    <property type="molecule type" value="Genomic_DNA"/>
</dbReference>
<comment type="caution">
    <text evidence="1">The sequence shown here is derived from an EMBL/GenBank/DDBJ whole genome shotgun (WGS) entry which is preliminary data.</text>
</comment>
<evidence type="ECO:0000313" key="2">
    <source>
        <dbReference type="Proteomes" id="UP001558632"/>
    </source>
</evidence>
<dbReference type="Proteomes" id="UP001558632">
    <property type="component" value="Unassembled WGS sequence"/>
</dbReference>
<evidence type="ECO:0000313" key="1">
    <source>
        <dbReference type="EMBL" id="KAL1234271.1"/>
    </source>
</evidence>